<keyword evidence="2" id="KW-1185">Reference proteome</keyword>
<dbReference type="EMBL" id="CAUYUJ010003969">
    <property type="protein sequence ID" value="CAK0807605.1"/>
    <property type="molecule type" value="Genomic_DNA"/>
</dbReference>
<protein>
    <submittedName>
        <fullName evidence="1">Uncharacterized protein</fullName>
    </submittedName>
</protein>
<reference evidence="1" key="1">
    <citation type="submission" date="2023-10" db="EMBL/GenBank/DDBJ databases">
        <authorList>
            <person name="Chen Y."/>
            <person name="Shah S."/>
            <person name="Dougan E. K."/>
            <person name="Thang M."/>
            <person name="Chan C."/>
        </authorList>
    </citation>
    <scope>NUCLEOTIDE SEQUENCE [LARGE SCALE GENOMIC DNA]</scope>
</reference>
<sequence>MEQGGGKTRSLRRAESYLLAPSATAVQQITAREPALRMEKKEEEEDDEEEKVYMRGMSHVGLAGGGDCNMLGNRLWKKCKRTKHPNQNALQRKDLTSITGGVGRGGWRGKPRLRCRNTSCSLQKHRLACCPRSWRCSSPWVSCGPRALRSF</sequence>
<organism evidence="1 2">
    <name type="scientific">Prorocentrum cordatum</name>
    <dbReference type="NCBI Taxonomy" id="2364126"/>
    <lineage>
        <taxon>Eukaryota</taxon>
        <taxon>Sar</taxon>
        <taxon>Alveolata</taxon>
        <taxon>Dinophyceae</taxon>
        <taxon>Prorocentrales</taxon>
        <taxon>Prorocentraceae</taxon>
        <taxon>Prorocentrum</taxon>
    </lineage>
</organism>
<name>A0ABN9QQC3_9DINO</name>
<proteinExistence type="predicted"/>
<accession>A0ABN9QQC3</accession>
<dbReference type="Proteomes" id="UP001189429">
    <property type="component" value="Unassembled WGS sequence"/>
</dbReference>
<evidence type="ECO:0000313" key="1">
    <source>
        <dbReference type="EMBL" id="CAK0807605.1"/>
    </source>
</evidence>
<evidence type="ECO:0000313" key="2">
    <source>
        <dbReference type="Proteomes" id="UP001189429"/>
    </source>
</evidence>
<gene>
    <name evidence="1" type="ORF">PCOR1329_LOCUS13440</name>
</gene>
<comment type="caution">
    <text evidence="1">The sequence shown here is derived from an EMBL/GenBank/DDBJ whole genome shotgun (WGS) entry which is preliminary data.</text>
</comment>